<sequence length="151" mass="17592">MGSRLCCMRRSPRPKEATCSTIVIIQSPDRVYEEAKEVEQGSITLNDWLVRSPENNLDYHAMNPAKLQVMSSPEVRSAEFYTPRISFSLENRCGNLEMVDERDENEDEDSIFTPTLKRNGSQKLKKKVSFRFPQEADIFIFYSPKEKFEDR</sequence>
<dbReference type="Proteomes" id="UP001151760">
    <property type="component" value="Unassembled WGS sequence"/>
</dbReference>
<name>A0ABQ5HC41_9ASTR</name>
<reference evidence="1" key="2">
    <citation type="submission" date="2022-01" db="EMBL/GenBank/DDBJ databases">
        <authorList>
            <person name="Yamashiro T."/>
            <person name="Shiraishi A."/>
            <person name="Satake H."/>
            <person name="Nakayama K."/>
        </authorList>
    </citation>
    <scope>NUCLEOTIDE SEQUENCE</scope>
</reference>
<gene>
    <name evidence="1" type="ORF">Tco_1066721</name>
</gene>
<evidence type="ECO:0000313" key="2">
    <source>
        <dbReference type="Proteomes" id="UP001151760"/>
    </source>
</evidence>
<dbReference type="EMBL" id="BQNB010019409">
    <property type="protein sequence ID" value="GJT85004.1"/>
    <property type="molecule type" value="Genomic_DNA"/>
</dbReference>
<protein>
    <submittedName>
        <fullName evidence="1">Uncharacterized protein</fullName>
    </submittedName>
</protein>
<reference evidence="1" key="1">
    <citation type="journal article" date="2022" name="Int. J. Mol. Sci.">
        <title>Draft Genome of Tanacetum Coccineum: Genomic Comparison of Closely Related Tanacetum-Family Plants.</title>
        <authorList>
            <person name="Yamashiro T."/>
            <person name="Shiraishi A."/>
            <person name="Nakayama K."/>
            <person name="Satake H."/>
        </authorList>
    </citation>
    <scope>NUCLEOTIDE SEQUENCE</scope>
</reference>
<comment type="caution">
    <text evidence="1">The sequence shown here is derived from an EMBL/GenBank/DDBJ whole genome shotgun (WGS) entry which is preliminary data.</text>
</comment>
<proteinExistence type="predicted"/>
<evidence type="ECO:0000313" key="1">
    <source>
        <dbReference type="EMBL" id="GJT85004.1"/>
    </source>
</evidence>
<accession>A0ABQ5HC41</accession>
<organism evidence="1 2">
    <name type="scientific">Tanacetum coccineum</name>
    <dbReference type="NCBI Taxonomy" id="301880"/>
    <lineage>
        <taxon>Eukaryota</taxon>
        <taxon>Viridiplantae</taxon>
        <taxon>Streptophyta</taxon>
        <taxon>Embryophyta</taxon>
        <taxon>Tracheophyta</taxon>
        <taxon>Spermatophyta</taxon>
        <taxon>Magnoliopsida</taxon>
        <taxon>eudicotyledons</taxon>
        <taxon>Gunneridae</taxon>
        <taxon>Pentapetalae</taxon>
        <taxon>asterids</taxon>
        <taxon>campanulids</taxon>
        <taxon>Asterales</taxon>
        <taxon>Asteraceae</taxon>
        <taxon>Asteroideae</taxon>
        <taxon>Anthemideae</taxon>
        <taxon>Anthemidinae</taxon>
        <taxon>Tanacetum</taxon>
    </lineage>
</organism>
<keyword evidence="2" id="KW-1185">Reference proteome</keyword>